<dbReference type="OrthoDB" id="2439508at2"/>
<gene>
    <name evidence="1" type="ORF">PB01_09055</name>
</gene>
<organism evidence="1 2">
    <name type="scientific">Psychrobacillus glaciei</name>
    <dbReference type="NCBI Taxonomy" id="2283160"/>
    <lineage>
        <taxon>Bacteria</taxon>
        <taxon>Bacillati</taxon>
        <taxon>Bacillota</taxon>
        <taxon>Bacilli</taxon>
        <taxon>Bacillales</taxon>
        <taxon>Bacillaceae</taxon>
        <taxon>Psychrobacillus</taxon>
    </lineage>
</organism>
<dbReference type="RefSeq" id="WP_151699900.1">
    <property type="nucleotide sequence ID" value="NZ_CP031223.1"/>
</dbReference>
<evidence type="ECO:0000313" key="2">
    <source>
        <dbReference type="Proteomes" id="UP000325517"/>
    </source>
</evidence>
<dbReference type="KEGG" id="psyo:PB01_09055"/>
<dbReference type="Proteomes" id="UP000325517">
    <property type="component" value="Chromosome"/>
</dbReference>
<dbReference type="AlphaFoldDB" id="A0A5J6SMF1"/>
<dbReference type="EMBL" id="CP031223">
    <property type="protein sequence ID" value="QFF98969.1"/>
    <property type="molecule type" value="Genomic_DNA"/>
</dbReference>
<protein>
    <submittedName>
        <fullName evidence="1">Uncharacterized protein</fullName>
    </submittedName>
</protein>
<name>A0A5J6SMF1_9BACI</name>
<accession>A0A5J6SMF1</accession>
<sequence>MEAIVLYLAGLFVLFIVIKVAVTKGINNSIIGEVFEKQYGKRDEEKGISELLEKYGEIEDDVKK</sequence>
<keyword evidence="2" id="KW-1185">Reference proteome</keyword>
<reference evidence="1 2" key="1">
    <citation type="submission" date="2018-07" db="EMBL/GenBank/DDBJ databases">
        <title>Complete genome sequence of Psychrobacillus sp. PB01, isolated from iceberg, and comparative genome analysis of Psychrobacillus strains.</title>
        <authorList>
            <person name="Lee P.C."/>
        </authorList>
    </citation>
    <scope>NUCLEOTIDE SEQUENCE [LARGE SCALE GENOMIC DNA]</scope>
    <source>
        <strain evidence="1 2">PB01</strain>
    </source>
</reference>
<proteinExistence type="predicted"/>
<evidence type="ECO:0000313" key="1">
    <source>
        <dbReference type="EMBL" id="QFF98969.1"/>
    </source>
</evidence>